<dbReference type="PANTHER" id="PTHR47272:SF1">
    <property type="entry name" value="PIGGYBAC TRANSPOSABLE ELEMENT-DERIVED PROTEIN 3-LIKE"/>
    <property type="match status" value="1"/>
</dbReference>
<reference evidence="3 4" key="1">
    <citation type="submission" date="2015-01" db="EMBL/GenBank/DDBJ databases">
        <title>Evolution of Trichinella species and genotypes.</title>
        <authorList>
            <person name="Korhonen P.K."/>
            <person name="Edoardo P."/>
            <person name="Giuseppe L.R."/>
            <person name="Gasser R.B."/>
        </authorList>
    </citation>
    <scope>NUCLEOTIDE SEQUENCE [LARGE SCALE GENOMIC DNA]</scope>
    <source>
        <strain evidence="3">ISS2496</strain>
    </source>
</reference>
<evidence type="ECO:0000313" key="3">
    <source>
        <dbReference type="EMBL" id="KRY16338.1"/>
    </source>
</evidence>
<dbReference type="EMBL" id="JYDQ01000080">
    <property type="protein sequence ID" value="KRY16338.1"/>
    <property type="molecule type" value="Genomic_DNA"/>
</dbReference>
<feature type="compositionally biased region" description="Basic and acidic residues" evidence="1">
    <location>
        <begin position="509"/>
        <end position="520"/>
    </location>
</feature>
<evidence type="ECO:0000259" key="2">
    <source>
        <dbReference type="Pfam" id="PF13843"/>
    </source>
</evidence>
<comment type="caution">
    <text evidence="3">The sequence shown here is derived from an EMBL/GenBank/DDBJ whole genome shotgun (WGS) entry which is preliminary data.</text>
</comment>
<accession>A0A0V0ZV97</accession>
<dbReference type="Proteomes" id="UP000054783">
    <property type="component" value="Unassembled WGS sequence"/>
</dbReference>
<feature type="non-terminal residue" evidence="3">
    <location>
        <position position="1"/>
    </location>
</feature>
<name>A0A0V0ZV97_9BILA</name>
<feature type="domain" description="PiggyBac transposable element-derived protein" evidence="2">
    <location>
        <begin position="139"/>
        <end position="447"/>
    </location>
</feature>
<feature type="compositionally biased region" description="Acidic residues" evidence="1">
    <location>
        <begin position="39"/>
        <end position="69"/>
    </location>
</feature>
<dbReference type="AlphaFoldDB" id="A0A0V0ZV97"/>
<feature type="region of interest" description="Disordered" evidence="1">
    <location>
        <begin position="38"/>
        <end position="69"/>
    </location>
</feature>
<feature type="compositionally biased region" description="Polar residues" evidence="1">
    <location>
        <begin position="489"/>
        <end position="501"/>
    </location>
</feature>
<dbReference type="OrthoDB" id="6501005at2759"/>
<sequence>LFMLLEIGSFVFAMDSERAFRTTRSGVNTVELYVFPDADISEPETESDNEDLLDLFPDESATSDDSSEDDLPELQWKWIKRDLSVQDISHERRFKSEERTVSENGSPLMYFKKYFTDEMFQYIADQSTTYAVQNNNLRVHFSRYRMYWSTDFRVDSIANRLTHNRFMETMRYLHFNDNSQTILDRDDPNYDRLCKIRPLLEMFRKCCVETQNEEMQCVDEQIIPYKGKHKLKQYLPCKPHKWGFKIISRAGKSGLLYDFVFYDMKNPIVDDPLPFQPANYVLKLCETLPKNRNYKLFFDNYYTFLELQLRLKEMGILSCGTIRANRLRGCPLLSEKDLKSKGRGAYDFRTDAKKGIIAVAWYDNRRVTATSTYLGIKPKSTVKRWDGRQRKVINVEIPNILKNYNMNMGGIDLNNMLAALYRIEHKSRKWTRRIFFWIISTAMTNAWQLYKRDTKEMPGTCTGTLDLLSFTCQVSQSLCLVNKPIATSRSHSRASSPTPALTSRRLGRRPSDVSREVAKDQTSHWPEITQTRRRCRLCSKLATCLCKKCSVYLCLSSSRNCFTEFHN</sequence>
<proteinExistence type="predicted"/>
<evidence type="ECO:0000256" key="1">
    <source>
        <dbReference type="SAM" id="MobiDB-lite"/>
    </source>
</evidence>
<gene>
    <name evidence="3" type="primary">POLL</name>
    <name evidence="3" type="ORF">T12_11015</name>
</gene>
<protein>
    <submittedName>
        <fullName evidence="3">PiggyBac transposable element-derived protein 3</fullName>
    </submittedName>
</protein>
<dbReference type="InterPro" id="IPR029526">
    <property type="entry name" value="PGBD"/>
</dbReference>
<organism evidence="3 4">
    <name type="scientific">Trichinella patagoniensis</name>
    <dbReference type="NCBI Taxonomy" id="990121"/>
    <lineage>
        <taxon>Eukaryota</taxon>
        <taxon>Metazoa</taxon>
        <taxon>Ecdysozoa</taxon>
        <taxon>Nematoda</taxon>
        <taxon>Enoplea</taxon>
        <taxon>Dorylaimia</taxon>
        <taxon>Trichinellida</taxon>
        <taxon>Trichinellidae</taxon>
        <taxon>Trichinella</taxon>
    </lineage>
</organism>
<dbReference type="PANTHER" id="PTHR47272">
    <property type="entry name" value="DDE_TNP_1_7 DOMAIN-CONTAINING PROTEIN"/>
    <property type="match status" value="1"/>
</dbReference>
<dbReference type="Pfam" id="PF13843">
    <property type="entry name" value="DDE_Tnp_1_7"/>
    <property type="match status" value="1"/>
</dbReference>
<feature type="region of interest" description="Disordered" evidence="1">
    <location>
        <begin position="489"/>
        <end position="520"/>
    </location>
</feature>
<evidence type="ECO:0000313" key="4">
    <source>
        <dbReference type="Proteomes" id="UP000054783"/>
    </source>
</evidence>
<keyword evidence="4" id="KW-1185">Reference proteome</keyword>